<organism evidence="2 3">
    <name type="scientific">Lasiosphaeria miniovina</name>
    <dbReference type="NCBI Taxonomy" id="1954250"/>
    <lineage>
        <taxon>Eukaryota</taxon>
        <taxon>Fungi</taxon>
        <taxon>Dikarya</taxon>
        <taxon>Ascomycota</taxon>
        <taxon>Pezizomycotina</taxon>
        <taxon>Sordariomycetes</taxon>
        <taxon>Sordariomycetidae</taxon>
        <taxon>Sordariales</taxon>
        <taxon>Lasiosphaeriaceae</taxon>
        <taxon>Lasiosphaeria</taxon>
    </lineage>
</organism>
<reference evidence="2" key="1">
    <citation type="submission" date="2023-06" db="EMBL/GenBank/DDBJ databases">
        <title>Genome-scale phylogeny and comparative genomics of the fungal order Sordariales.</title>
        <authorList>
            <consortium name="Lawrence Berkeley National Laboratory"/>
            <person name="Hensen N."/>
            <person name="Bonometti L."/>
            <person name="Westerberg I."/>
            <person name="Brannstrom I.O."/>
            <person name="Guillou S."/>
            <person name="Cros-Aarteil S."/>
            <person name="Calhoun S."/>
            <person name="Haridas S."/>
            <person name="Kuo A."/>
            <person name="Mondo S."/>
            <person name="Pangilinan J."/>
            <person name="Riley R."/>
            <person name="LaButti K."/>
            <person name="Andreopoulos B."/>
            <person name="Lipzen A."/>
            <person name="Chen C."/>
            <person name="Yanf M."/>
            <person name="Daum C."/>
            <person name="Ng V."/>
            <person name="Clum A."/>
            <person name="Steindorff A."/>
            <person name="Ohm R."/>
            <person name="Martin F."/>
            <person name="Silar P."/>
            <person name="Natvig D."/>
            <person name="Lalanne C."/>
            <person name="Gautier V."/>
            <person name="Ament-velasquez S.L."/>
            <person name="Kruys A."/>
            <person name="Hutchinson M.I."/>
            <person name="Powell A.J."/>
            <person name="Barry K."/>
            <person name="Miller A.N."/>
            <person name="Grigoriev I.V."/>
            <person name="Debuchy R."/>
            <person name="Gladieux P."/>
            <person name="Thoren M.H."/>
            <person name="Johannesson H."/>
        </authorList>
    </citation>
    <scope>NUCLEOTIDE SEQUENCE</scope>
    <source>
        <strain evidence="2">SMH2392-1A</strain>
    </source>
</reference>
<comment type="caution">
    <text evidence="2">The sequence shown here is derived from an EMBL/GenBank/DDBJ whole genome shotgun (WGS) entry which is preliminary data.</text>
</comment>
<dbReference type="GeneID" id="85316682"/>
<dbReference type="AlphaFoldDB" id="A0AA40BFN0"/>
<evidence type="ECO:0000313" key="2">
    <source>
        <dbReference type="EMBL" id="KAK0733365.1"/>
    </source>
</evidence>
<sequence length="87" mass="9861">MHNSRFHAMVARLSRPSSRRSSSVSSQASTDRNSILSRASSPVSTINSIVFRHKFMEPAEEELKELNILEPRPVAHFCSLEERMASF</sequence>
<dbReference type="Proteomes" id="UP001172101">
    <property type="component" value="Unassembled WGS sequence"/>
</dbReference>
<feature type="compositionally biased region" description="Low complexity" evidence="1">
    <location>
        <begin position="12"/>
        <end position="32"/>
    </location>
</feature>
<protein>
    <submittedName>
        <fullName evidence="2">Uncharacterized protein</fullName>
    </submittedName>
</protein>
<accession>A0AA40BFN0</accession>
<dbReference type="EMBL" id="JAUIRO010000001">
    <property type="protein sequence ID" value="KAK0733365.1"/>
    <property type="molecule type" value="Genomic_DNA"/>
</dbReference>
<keyword evidence="3" id="KW-1185">Reference proteome</keyword>
<feature type="region of interest" description="Disordered" evidence="1">
    <location>
        <begin position="1"/>
        <end position="38"/>
    </location>
</feature>
<gene>
    <name evidence="2" type="ORF">B0T26DRAFT_14295</name>
</gene>
<evidence type="ECO:0000256" key="1">
    <source>
        <dbReference type="SAM" id="MobiDB-lite"/>
    </source>
</evidence>
<dbReference type="RefSeq" id="XP_060302242.1">
    <property type="nucleotide sequence ID" value="XM_060433411.1"/>
</dbReference>
<proteinExistence type="predicted"/>
<name>A0AA40BFN0_9PEZI</name>
<evidence type="ECO:0000313" key="3">
    <source>
        <dbReference type="Proteomes" id="UP001172101"/>
    </source>
</evidence>